<protein>
    <submittedName>
        <fullName evidence="1">Uncharacterized protein</fullName>
    </submittedName>
</protein>
<dbReference type="Proteomes" id="UP000308652">
    <property type="component" value="Unassembled WGS sequence"/>
</dbReference>
<sequence length="64" mass="6928">MTMGFSAYGQLTRLLRALGMFGRRLRCRVRMLSTAGGPLKTGRHVEDGQGALRVGEGVEGESEC</sequence>
<keyword evidence="2" id="KW-1185">Reference proteome</keyword>
<proteinExistence type="predicted"/>
<reference evidence="1 2" key="1">
    <citation type="journal article" date="2019" name="Nat. Ecol. Evol.">
        <title>Megaphylogeny resolves global patterns of mushroom evolution.</title>
        <authorList>
            <person name="Varga T."/>
            <person name="Krizsan K."/>
            <person name="Foldi C."/>
            <person name="Dima B."/>
            <person name="Sanchez-Garcia M."/>
            <person name="Sanchez-Ramirez S."/>
            <person name="Szollosi G.J."/>
            <person name="Szarkandi J.G."/>
            <person name="Papp V."/>
            <person name="Albert L."/>
            <person name="Andreopoulos W."/>
            <person name="Angelini C."/>
            <person name="Antonin V."/>
            <person name="Barry K.W."/>
            <person name="Bougher N.L."/>
            <person name="Buchanan P."/>
            <person name="Buyck B."/>
            <person name="Bense V."/>
            <person name="Catcheside P."/>
            <person name="Chovatia M."/>
            <person name="Cooper J."/>
            <person name="Damon W."/>
            <person name="Desjardin D."/>
            <person name="Finy P."/>
            <person name="Geml J."/>
            <person name="Haridas S."/>
            <person name="Hughes K."/>
            <person name="Justo A."/>
            <person name="Karasinski D."/>
            <person name="Kautmanova I."/>
            <person name="Kiss B."/>
            <person name="Kocsube S."/>
            <person name="Kotiranta H."/>
            <person name="LaButti K.M."/>
            <person name="Lechner B.E."/>
            <person name="Liimatainen K."/>
            <person name="Lipzen A."/>
            <person name="Lukacs Z."/>
            <person name="Mihaltcheva S."/>
            <person name="Morgado L.N."/>
            <person name="Niskanen T."/>
            <person name="Noordeloos M.E."/>
            <person name="Ohm R.A."/>
            <person name="Ortiz-Santana B."/>
            <person name="Ovrebo C."/>
            <person name="Racz N."/>
            <person name="Riley R."/>
            <person name="Savchenko A."/>
            <person name="Shiryaev A."/>
            <person name="Soop K."/>
            <person name="Spirin V."/>
            <person name="Szebenyi C."/>
            <person name="Tomsovsky M."/>
            <person name="Tulloss R.E."/>
            <person name="Uehling J."/>
            <person name="Grigoriev I.V."/>
            <person name="Vagvolgyi C."/>
            <person name="Papp T."/>
            <person name="Martin F.M."/>
            <person name="Miettinen O."/>
            <person name="Hibbett D.S."/>
            <person name="Nagy L.G."/>
        </authorList>
    </citation>
    <scope>NUCLEOTIDE SEQUENCE [LARGE SCALE GENOMIC DNA]</scope>
    <source>
        <strain evidence="1 2">CBS 166.37</strain>
    </source>
</reference>
<evidence type="ECO:0000313" key="1">
    <source>
        <dbReference type="EMBL" id="TFK38696.1"/>
    </source>
</evidence>
<dbReference type="AlphaFoldDB" id="A0A5C3M2V9"/>
<name>A0A5C3M2V9_9AGAR</name>
<accession>A0A5C3M2V9</accession>
<organism evidence="1 2">
    <name type="scientific">Crucibulum laeve</name>
    <dbReference type="NCBI Taxonomy" id="68775"/>
    <lineage>
        <taxon>Eukaryota</taxon>
        <taxon>Fungi</taxon>
        <taxon>Dikarya</taxon>
        <taxon>Basidiomycota</taxon>
        <taxon>Agaricomycotina</taxon>
        <taxon>Agaricomycetes</taxon>
        <taxon>Agaricomycetidae</taxon>
        <taxon>Agaricales</taxon>
        <taxon>Agaricineae</taxon>
        <taxon>Nidulariaceae</taxon>
        <taxon>Crucibulum</taxon>
    </lineage>
</organism>
<gene>
    <name evidence="1" type="ORF">BDQ12DRAFT_683189</name>
</gene>
<dbReference type="EMBL" id="ML213602">
    <property type="protein sequence ID" value="TFK38696.1"/>
    <property type="molecule type" value="Genomic_DNA"/>
</dbReference>
<evidence type="ECO:0000313" key="2">
    <source>
        <dbReference type="Proteomes" id="UP000308652"/>
    </source>
</evidence>